<dbReference type="AlphaFoldDB" id="A0A7S3NIV8"/>
<reference evidence="2" key="1">
    <citation type="submission" date="2021-01" db="EMBL/GenBank/DDBJ databases">
        <authorList>
            <person name="Corre E."/>
            <person name="Pelletier E."/>
            <person name="Niang G."/>
            <person name="Scheremetjew M."/>
            <person name="Finn R."/>
            <person name="Kale V."/>
            <person name="Holt S."/>
            <person name="Cochrane G."/>
            <person name="Meng A."/>
            <person name="Brown T."/>
            <person name="Cohen L."/>
        </authorList>
    </citation>
    <scope>NUCLEOTIDE SEQUENCE</scope>
    <source>
        <strain evidence="2">CCMP1510</strain>
    </source>
</reference>
<proteinExistence type="predicted"/>
<protein>
    <recommendedName>
        <fullName evidence="3">Glycosyl transferase family 1 domain-containing protein</fullName>
    </recommendedName>
</protein>
<sequence length="768" mass="89258">MGTMISQMECILIKAGEILFQLFFGHDEYFVLRDPAYNVAYWNLHYTGNRLETDSRGKVYLRKTKLEIEEPVVFMHFSGISNFNYFKSTFISRHQNRYTLLDIPQLEPILSRYVAMLEERNASIYRLLPYGYNFFDSGVRLIPAARELYSAVIHPDADRRRQAFFLERVDQTNPFDGALPSGSRSLSSSRKMNVLQWLFSGPYDLAVDLVGEEYTPELLWHVAELSVSKWEERALGSSRNELWYWFLSEYLSRMKDNSGHDFNLIAANLFVHHRNTTHLYENKKFGINLFGWSDRTVLDLRRIIFQAGIPLSYLELPTVPSQELFSEIFQCTDDFGQRRAPYLINVFVMDSLKATSQMRLPSSVLIEHYNIAFWNLDKPPMLNRMRLYDEIWVPTAFARDLIPRRDDNPHVYIIAPTAVNTLLHYDKKVFSFGAATKHMMAKLESHEFLFLVIVYKDWDSTNINGVLEAFTRCTMESTHLLVLDTPEQFKSHERLALLVARVENAHLVLEANMISRRQLLERADCLISLHRSQKFQYDSWDMLINAKPVLLTNYSGSAELIHSVYKSACDKYDIVHPCVTSSWLIPYQLKQNRATPDLDAAIAAMHSIRRDYRIHSEFAITLSKKLQEIFNSKRQTRLVQSRIVAITESRKIKANFSIMSKETHCRISKSIRSTLATPSFPHRLVHPPRLLRDTRPETISASSILHSDTGEHNFPTIVMYENFVPAVSGLLFLVFVLFAGFSPITMRRRLRTFAAASFYLFQGRRYKQ</sequence>
<evidence type="ECO:0008006" key="3">
    <source>
        <dbReference type="Google" id="ProtNLM"/>
    </source>
</evidence>
<organism evidence="2">
    <name type="scientific">Aureoumbra lagunensis</name>
    <dbReference type="NCBI Taxonomy" id="44058"/>
    <lineage>
        <taxon>Eukaryota</taxon>
        <taxon>Sar</taxon>
        <taxon>Stramenopiles</taxon>
        <taxon>Ochrophyta</taxon>
        <taxon>Pelagophyceae</taxon>
        <taxon>Pelagomonadales</taxon>
        <taxon>Aureoumbra</taxon>
    </lineage>
</organism>
<evidence type="ECO:0000256" key="1">
    <source>
        <dbReference type="SAM" id="Phobius"/>
    </source>
</evidence>
<gene>
    <name evidence="2" type="ORF">ALAG00032_LOCUS3800</name>
</gene>
<accession>A0A7S3NIV8</accession>
<name>A0A7S3NIV8_9STRA</name>
<dbReference type="EMBL" id="HBIJ01005377">
    <property type="protein sequence ID" value="CAE0363059.1"/>
    <property type="molecule type" value="Transcribed_RNA"/>
</dbReference>
<keyword evidence="1" id="KW-0812">Transmembrane</keyword>
<keyword evidence="1" id="KW-0472">Membrane</keyword>
<evidence type="ECO:0000313" key="2">
    <source>
        <dbReference type="EMBL" id="CAE0363059.1"/>
    </source>
</evidence>
<keyword evidence="1" id="KW-1133">Transmembrane helix</keyword>
<feature type="transmembrane region" description="Helical" evidence="1">
    <location>
        <begin position="723"/>
        <end position="741"/>
    </location>
</feature>